<feature type="repeat" description="FG-GAP" evidence="12">
    <location>
        <begin position="95"/>
        <end position="152"/>
    </location>
</feature>
<keyword evidence="9 13" id="KW-0472">Membrane</keyword>
<dbReference type="Pfam" id="PF01839">
    <property type="entry name" value="FG-GAP"/>
    <property type="match status" value="2"/>
</dbReference>
<dbReference type="PRINTS" id="PR01185">
    <property type="entry name" value="INTEGRINA"/>
</dbReference>
<evidence type="ECO:0000256" key="12">
    <source>
        <dbReference type="PROSITE-ProRule" id="PRU00803"/>
    </source>
</evidence>
<dbReference type="GO" id="GO:0098609">
    <property type="term" value="P:cell-cell adhesion"/>
    <property type="evidence" value="ECO:0007669"/>
    <property type="project" value="TreeGrafter"/>
</dbReference>
<dbReference type="GO" id="GO:0005178">
    <property type="term" value="F:integrin binding"/>
    <property type="evidence" value="ECO:0007669"/>
    <property type="project" value="TreeGrafter"/>
</dbReference>
<dbReference type="PANTHER" id="PTHR23220:SF122">
    <property type="entry name" value="INTEGRIN ALPHA-PS1"/>
    <property type="match status" value="1"/>
</dbReference>
<keyword evidence="5" id="KW-0677">Repeat</keyword>
<dbReference type="InterPro" id="IPR013519">
    <property type="entry name" value="Int_alpha_beta-p"/>
</dbReference>
<evidence type="ECO:0000259" key="16">
    <source>
        <dbReference type="Pfam" id="PF20806"/>
    </source>
</evidence>
<dbReference type="InterPro" id="IPR013517">
    <property type="entry name" value="FG-GAP"/>
</dbReference>
<dbReference type="GO" id="GO:0008305">
    <property type="term" value="C:integrin complex"/>
    <property type="evidence" value="ECO:0007669"/>
    <property type="project" value="InterPro"/>
</dbReference>
<evidence type="ECO:0000313" key="17">
    <source>
        <dbReference type="Ensembl" id="ENSEBUP00000010920.1"/>
    </source>
</evidence>
<evidence type="ECO:0000256" key="11">
    <source>
        <dbReference type="ARBA" id="ARBA00023180"/>
    </source>
</evidence>
<dbReference type="GO" id="GO:0007229">
    <property type="term" value="P:integrin-mediated signaling pathway"/>
    <property type="evidence" value="ECO:0007669"/>
    <property type="project" value="UniProtKB-KW"/>
</dbReference>
<dbReference type="AlphaFoldDB" id="A0A8C4Q7C0"/>
<dbReference type="Pfam" id="PF08441">
    <property type="entry name" value="Integrin_A_Ig_1"/>
    <property type="match status" value="1"/>
</dbReference>
<dbReference type="InterPro" id="IPR048285">
    <property type="entry name" value="Integrin_alpha_Ig-like_2"/>
</dbReference>
<keyword evidence="7 13" id="KW-1133">Transmembrane helix</keyword>
<dbReference type="InterPro" id="IPR000413">
    <property type="entry name" value="Integrin_alpha"/>
</dbReference>
<keyword evidence="10 13" id="KW-0675">Receptor</keyword>
<dbReference type="PANTHER" id="PTHR23220">
    <property type="entry name" value="INTEGRIN ALPHA"/>
    <property type="match status" value="1"/>
</dbReference>
<keyword evidence="3 13" id="KW-0812">Transmembrane</keyword>
<dbReference type="Ensembl" id="ENSEBUT00000011477.1">
    <property type="protein sequence ID" value="ENSEBUP00000010920.1"/>
    <property type="gene ID" value="ENSEBUG00000007015.1"/>
</dbReference>
<sequence>MEFNFVWCFVGVVLSVRCSGGQNIDQTMAVFKTGDPGSFFGLSVSLHRKLNPEENLLLVGAPKGNDLLNPTLNDTGCLFSCAISTDQSDCKLVKNIDQSSEVKKKNQWLGVSVASQGPGKMVMVCAHRHKSKNSRMDGSCYILEQDLSLYKNVYSFCKDSKRDEIFDGLCQFGISVASIDGSEGFSVGHPGIMKWTGMLTMYTTTDGIVSDYDGEILNAEDSYQGFSVVASTGVFSKHTVTVVAGAPRYNHSGAVMLWRPQAKDGTLVYISQLNSSDLASSFGYAVALLDLNADGWQDLVVGAPNLFRSKELQGGAIFIYMNEKGRLSRNSLLRTAPGGKLSQFGLALEHIGDINLDGYQDLAVGAPCDDRGKVYIFLGNQDSISQKPSQVLGGQELPLYFGFSLSGGLDVDGNGFPDLLVGSLSDKVVLLRTSPLVSITSSIISSEDLIDLTVKNCLARPCVNITMCFKYSCKSEHFNSMLKLDLNLTANVQSPTWIHPKYLTFQTSVDHAPVAVFKHLVKLPRKGEEECVTTIAQITEKVDNLLKPLIFHGIYVVHEDEPSTERGAARTLTAPHPILEDALNNHFSLQVGFLILGCKDNRTCHSNLQLNTTFYLGNENSGFVQLPRDTTGCQELHISDKKVVLQMVLTNSGDKAYNAQLVTKLPSELAFKSFHVQPEMNCDYNEDSSHFRCVLGKPFENGAQANINVTLMQNTAFPTPGVDKTNLSVQVTTDSDQEDVTVTKCFLLHYSLRVTLEGSVEPPYLSFGGSKGQEGDTIDEEDVGNFIKYTIKWQGVEATQGMLDYHRDLNQMGLLSTHKNSSPILQTEEPVTVDLRWPSLTREGKHLIYALSINGGQKGKCENLGIDPLNLELSTQSDGRKISKLMSKEEYSGTGVKEMNMECPSGHVLCATAICQVDITMKTRITLHARLWNSTFVQDFADYDRVQLVMSVKAYTHSQSRITILDSGGAKIRLWANPDPTILQTFELPWWIILIAVLAGVIILALLIFMMYKCHFFKRSHYYEQMQRATHIPEDQREATRAAEQAEELDCLQPKVSQ</sequence>
<keyword evidence="4 13" id="KW-0732">Signal</keyword>
<evidence type="ECO:0000256" key="6">
    <source>
        <dbReference type="ARBA" id="ARBA00022889"/>
    </source>
</evidence>
<keyword evidence="18" id="KW-1185">Reference proteome</keyword>
<dbReference type="GeneTree" id="ENSGT00940000167229"/>
<protein>
    <recommendedName>
        <fullName evidence="19">Integrin alpha-2 domain-containing protein</fullName>
    </recommendedName>
</protein>
<evidence type="ECO:0000313" key="18">
    <source>
        <dbReference type="Proteomes" id="UP000694388"/>
    </source>
</evidence>
<dbReference type="InterPro" id="IPR013649">
    <property type="entry name" value="Integrin_alpha_Ig-like_1"/>
</dbReference>
<evidence type="ECO:0008006" key="19">
    <source>
        <dbReference type="Google" id="ProtNLM"/>
    </source>
</evidence>
<feature type="domain" description="Integrin alpha first immunoglubulin-like" evidence="14">
    <location>
        <begin position="435"/>
        <end position="593"/>
    </location>
</feature>
<dbReference type="InterPro" id="IPR048286">
    <property type="entry name" value="Integrin_alpha_Ig-like_3"/>
</dbReference>
<evidence type="ECO:0000256" key="1">
    <source>
        <dbReference type="ARBA" id="ARBA00004479"/>
    </source>
</evidence>
<feature type="domain" description="Integrin alpha third immunoglobulin-like" evidence="16">
    <location>
        <begin position="830"/>
        <end position="959"/>
    </location>
</feature>
<dbReference type="PROSITE" id="PS51470">
    <property type="entry name" value="FG_GAP"/>
    <property type="match status" value="4"/>
</dbReference>
<name>A0A8C4Q7C0_EPTBU</name>
<evidence type="ECO:0000259" key="14">
    <source>
        <dbReference type="Pfam" id="PF08441"/>
    </source>
</evidence>
<feature type="transmembrane region" description="Helical" evidence="13">
    <location>
        <begin position="988"/>
        <end position="1012"/>
    </location>
</feature>
<keyword evidence="11" id="KW-0325">Glycoprotein</keyword>
<dbReference type="Gene3D" id="1.20.5.930">
    <property type="entry name" value="Bicelle-embedded integrin alpha(iib) transmembrane segment"/>
    <property type="match status" value="1"/>
</dbReference>
<dbReference type="GO" id="GO:0033627">
    <property type="term" value="P:cell adhesion mediated by integrin"/>
    <property type="evidence" value="ECO:0007669"/>
    <property type="project" value="TreeGrafter"/>
</dbReference>
<feature type="repeat" description="FG-GAP" evidence="12">
    <location>
        <begin position="387"/>
        <end position="448"/>
    </location>
</feature>
<keyword evidence="6 13" id="KW-0130">Cell adhesion</keyword>
<dbReference type="GO" id="GO:0007160">
    <property type="term" value="P:cell-matrix adhesion"/>
    <property type="evidence" value="ECO:0007669"/>
    <property type="project" value="TreeGrafter"/>
</dbReference>
<reference evidence="17" key="1">
    <citation type="submission" date="2025-08" db="UniProtKB">
        <authorList>
            <consortium name="Ensembl"/>
        </authorList>
    </citation>
    <scope>IDENTIFICATION</scope>
</reference>
<evidence type="ECO:0000256" key="9">
    <source>
        <dbReference type="ARBA" id="ARBA00023136"/>
    </source>
</evidence>
<dbReference type="SUPFAM" id="SSF69179">
    <property type="entry name" value="Integrin domains"/>
    <property type="match status" value="3"/>
</dbReference>
<comment type="similarity">
    <text evidence="2 13">Belongs to the integrin alpha chain family.</text>
</comment>
<evidence type="ECO:0000256" key="5">
    <source>
        <dbReference type="ARBA" id="ARBA00022737"/>
    </source>
</evidence>
<dbReference type="InterPro" id="IPR028994">
    <property type="entry name" value="Integrin_alpha_N"/>
</dbReference>
<feature type="signal peptide" evidence="13">
    <location>
        <begin position="1"/>
        <end position="20"/>
    </location>
</feature>
<dbReference type="SMART" id="SM00191">
    <property type="entry name" value="Int_alpha"/>
    <property type="match status" value="5"/>
</dbReference>
<reference evidence="17" key="2">
    <citation type="submission" date="2025-09" db="UniProtKB">
        <authorList>
            <consortium name="Ensembl"/>
        </authorList>
    </citation>
    <scope>IDENTIFICATION</scope>
</reference>
<dbReference type="Pfam" id="PF20806">
    <property type="entry name" value="Integrin_A_Ig_3"/>
    <property type="match status" value="1"/>
</dbReference>
<evidence type="ECO:0000256" key="3">
    <source>
        <dbReference type="ARBA" id="ARBA00022692"/>
    </source>
</evidence>
<organism evidence="17 18">
    <name type="scientific">Eptatretus burgeri</name>
    <name type="common">Inshore hagfish</name>
    <dbReference type="NCBI Taxonomy" id="7764"/>
    <lineage>
        <taxon>Eukaryota</taxon>
        <taxon>Metazoa</taxon>
        <taxon>Chordata</taxon>
        <taxon>Craniata</taxon>
        <taxon>Vertebrata</taxon>
        <taxon>Cyclostomata</taxon>
        <taxon>Myxini</taxon>
        <taxon>Myxiniformes</taxon>
        <taxon>Myxinidae</taxon>
        <taxon>Eptatretinae</taxon>
        <taxon>Eptatretus</taxon>
    </lineage>
</organism>
<feature type="chain" id="PRO_5034478258" description="Integrin alpha-2 domain-containing protein" evidence="13">
    <location>
        <begin position="21"/>
        <end position="1058"/>
    </location>
</feature>
<feature type="repeat" description="FG-GAP" evidence="12">
    <location>
        <begin position="330"/>
        <end position="386"/>
    </location>
</feature>
<dbReference type="Pfam" id="PF20805">
    <property type="entry name" value="Integrin_A_Ig_2"/>
    <property type="match status" value="1"/>
</dbReference>
<dbReference type="Gene3D" id="2.130.10.130">
    <property type="entry name" value="Integrin alpha, N-terminal"/>
    <property type="match status" value="1"/>
</dbReference>
<feature type="repeat" description="FG-GAP" evidence="12">
    <location>
        <begin position="266"/>
        <end position="329"/>
    </location>
</feature>
<dbReference type="Gene3D" id="2.60.40.1460">
    <property type="entry name" value="Integrin domains. Chain A, domain 2"/>
    <property type="match status" value="1"/>
</dbReference>
<evidence type="ECO:0000256" key="7">
    <source>
        <dbReference type="ARBA" id="ARBA00022989"/>
    </source>
</evidence>
<evidence type="ECO:0000256" key="13">
    <source>
        <dbReference type="RuleBase" id="RU003762"/>
    </source>
</evidence>
<evidence type="ECO:0000256" key="2">
    <source>
        <dbReference type="ARBA" id="ARBA00008054"/>
    </source>
</evidence>
<dbReference type="Proteomes" id="UP000694388">
    <property type="component" value="Unplaced"/>
</dbReference>
<comment type="subcellular location">
    <subcellularLocation>
        <location evidence="1 13">Membrane</location>
        <topology evidence="1 13">Single-pass type I membrane protein</topology>
    </subcellularLocation>
</comment>
<dbReference type="GO" id="GO:0009897">
    <property type="term" value="C:external side of plasma membrane"/>
    <property type="evidence" value="ECO:0007669"/>
    <property type="project" value="TreeGrafter"/>
</dbReference>
<evidence type="ECO:0000256" key="8">
    <source>
        <dbReference type="ARBA" id="ARBA00023037"/>
    </source>
</evidence>
<evidence type="ECO:0000256" key="4">
    <source>
        <dbReference type="ARBA" id="ARBA00022729"/>
    </source>
</evidence>
<keyword evidence="8 13" id="KW-0401">Integrin</keyword>
<dbReference type="InterPro" id="IPR032695">
    <property type="entry name" value="Integrin_dom_sf"/>
</dbReference>
<dbReference type="Gene3D" id="2.60.40.1530">
    <property type="entry name" value="ntegrin, alpha v. Chain A, domain 4"/>
    <property type="match status" value="1"/>
</dbReference>
<feature type="domain" description="Integrin alpha second immunoglobulin-like" evidence="15">
    <location>
        <begin position="598"/>
        <end position="738"/>
    </location>
</feature>
<evidence type="ECO:0000256" key="10">
    <source>
        <dbReference type="ARBA" id="ARBA00023170"/>
    </source>
</evidence>
<proteinExistence type="inferred from homology"/>
<dbReference type="SUPFAM" id="SSF69318">
    <property type="entry name" value="Integrin alpha N-terminal domain"/>
    <property type="match status" value="1"/>
</dbReference>
<dbReference type="Gene3D" id="2.60.40.1510">
    <property type="entry name" value="ntegrin, alpha v. Chain A, domain 3"/>
    <property type="match status" value="1"/>
</dbReference>
<accession>A0A8C4Q7C0</accession>
<evidence type="ECO:0000259" key="15">
    <source>
        <dbReference type="Pfam" id="PF20805"/>
    </source>
</evidence>